<accession>A0AAV4DJA2</accession>
<keyword evidence="2" id="KW-1185">Reference proteome</keyword>
<protein>
    <submittedName>
        <fullName evidence="1">Uncharacterized protein</fullName>
    </submittedName>
</protein>
<evidence type="ECO:0000313" key="1">
    <source>
        <dbReference type="EMBL" id="GFO44241.1"/>
    </source>
</evidence>
<organism evidence="1 2">
    <name type="scientific">Plakobranchus ocellatus</name>
    <dbReference type="NCBI Taxonomy" id="259542"/>
    <lineage>
        <taxon>Eukaryota</taxon>
        <taxon>Metazoa</taxon>
        <taxon>Spiralia</taxon>
        <taxon>Lophotrochozoa</taxon>
        <taxon>Mollusca</taxon>
        <taxon>Gastropoda</taxon>
        <taxon>Heterobranchia</taxon>
        <taxon>Euthyneura</taxon>
        <taxon>Panpulmonata</taxon>
        <taxon>Sacoglossa</taxon>
        <taxon>Placobranchoidea</taxon>
        <taxon>Plakobranchidae</taxon>
        <taxon>Plakobranchus</taxon>
    </lineage>
</organism>
<name>A0AAV4DJA2_9GAST</name>
<dbReference type="AlphaFoldDB" id="A0AAV4DJA2"/>
<proteinExistence type="predicted"/>
<evidence type="ECO:0000313" key="2">
    <source>
        <dbReference type="Proteomes" id="UP000735302"/>
    </source>
</evidence>
<dbReference type="Proteomes" id="UP000735302">
    <property type="component" value="Unassembled WGS sequence"/>
</dbReference>
<gene>
    <name evidence="1" type="ORF">PoB_007074600</name>
</gene>
<dbReference type="EMBL" id="BLXT01007949">
    <property type="protein sequence ID" value="GFO44241.1"/>
    <property type="molecule type" value="Genomic_DNA"/>
</dbReference>
<sequence length="71" mass="7970">MRRVLNTPGRAIEEQLFAMFATVSTLSGILQLSVQIFKPPGVKYLKVTDMHRLLREANSSCIAAYLKEFGI</sequence>
<reference evidence="1 2" key="1">
    <citation type="journal article" date="2021" name="Elife">
        <title>Chloroplast acquisition without the gene transfer in kleptoplastic sea slugs, Plakobranchus ocellatus.</title>
        <authorList>
            <person name="Maeda T."/>
            <person name="Takahashi S."/>
            <person name="Yoshida T."/>
            <person name="Shimamura S."/>
            <person name="Takaki Y."/>
            <person name="Nagai Y."/>
            <person name="Toyoda A."/>
            <person name="Suzuki Y."/>
            <person name="Arimoto A."/>
            <person name="Ishii H."/>
            <person name="Satoh N."/>
            <person name="Nishiyama T."/>
            <person name="Hasebe M."/>
            <person name="Maruyama T."/>
            <person name="Minagawa J."/>
            <person name="Obokata J."/>
            <person name="Shigenobu S."/>
        </authorList>
    </citation>
    <scope>NUCLEOTIDE SEQUENCE [LARGE SCALE GENOMIC DNA]</scope>
</reference>
<comment type="caution">
    <text evidence="1">The sequence shown here is derived from an EMBL/GenBank/DDBJ whole genome shotgun (WGS) entry which is preliminary data.</text>
</comment>